<evidence type="ECO:0000313" key="2">
    <source>
        <dbReference type="EMBL" id="KAF3422818.1"/>
    </source>
</evidence>
<accession>A0A833W704</accession>
<organism evidence="2 3">
    <name type="scientific">Frieseomelitta varia</name>
    <dbReference type="NCBI Taxonomy" id="561572"/>
    <lineage>
        <taxon>Eukaryota</taxon>
        <taxon>Metazoa</taxon>
        <taxon>Ecdysozoa</taxon>
        <taxon>Arthropoda</taxon>
        <taxon>Hexapoda</taxon>
        <taxon>Insecta</taxon>
        <taxon>Pterygota</taxon>
        <taxon>Neoptera</taxon>
        <taxon>Endopterygota</taxon>
        <taxon>Hymenoptera</taxon>
        <taxon>Apocrita</taxon>
        <taxon>Aculeata</taxon>
        <taxon>Apoidea</taxon>
        <taxon>Anthophila</taxon>
        <taxon>Apidae</taxon>
        <taxon>Frieseomelitta</taxon>
    </lineage>
</organism>
<sequence length="231" mass="26250">MSIQFDITMRPEIRLDAKWLKTDLKRLLYRDGLAELWNEMVRDGEIVGSFSDGLVNAAGVIARKGLSNFTLIIHTSYIHIDTDYILFQRESGHYYCNMGVLTCPCCNGICGPQNGCNCGPCQKLDEEEAARTNVSVEKRKSAEQIMDSWLWGSQPSICDLTTCINLLIKEQRKLCYEVANSTLSATRLRQRLVVARRYFTALSRHKPQETKDVSTTSKPTAKLQKMYNNQP</sequence>
<dbReference type="AlphaFoldDB" id="A0A833W704"/>
<name>A0A833W704_9HYME</name>
<gene>
    <name evidence="2" type="ORF">E2986_13165</name>
</gene>
<dbReference type="EMBL" id="WNWW01000642">
    <property type="protein sequence ID" value="KAF3422818.1"/>
    <property type="molecule type" value="Genomic_DNA"/>
</dbReference>
<evidence type="ECO:0000256" key="1">
    <source>
        <dbReference type="SAM" id="MobiDB-lite"/>
    </source>
</evidence>
<protein>
    <submittedName>
        <fullName evidence="2">Uncharacterized protein</fullName>
    </submittedName>
</protein>
<reference evidence="2" key="1">
    <citation type="submission" date="2019-11" db="EMBL/GenBank/DDBJ databases">
        <title>The nuclear and mitochondrial genomes of Frieseomelitta varia - a highly eusocial stingless bee (Meliponini) with a permanently sterile worker caste.</title>
        <authorList>
            <person name="Freitas F.C.P."/>
            <person name="Lourenco A.P."/>
            <person name="Nunes F.M.F."/>
            <person name="Paschoal A.R."/>
            <person name="Abreu F.C.P."/>
            <person name="Barbin F.O."/>
            <person name="Bataglia L."/>
            <person name="Cardoso-Junior C.A.M."/>
            <person name="Cervoni M.S."/>
            <person name="Silva S.R."/>
            <person name="Dalarmi F."/>
            <person name="Del Lama M.A."/>
            <person name="Depintor T.S."/>
            <person name="Ferreira K.M."/>
            <person name="Goria P.S."/>
            <person name="Jaskot M.C."/>
            <person name="Lago D.C."/>
            <person name="Luna-Lucena D."/>
            <person name="Moda L.M."/>
            <person name="Nascimento L."/>
            <person name="Pedrino M."/>
            <person name="Rabico F.O."/>
            <person name="Sanches F.C."/>
            <person name="Santos D.E."/>
            <person name="Santos C.G."/>
            <person name="Vieira J."/>
            <person name="Lopes T.F."/>
            <person name="Barchuk A.R."/>
            <person name="Hartfelder K."/>
            <person name="Simoes Z.L.P."/>
            <person name="Bitondi M.M.G."/>
            <person name="Pinheiro D.G."/>
        </authorList>
    </citation>
    <scope>NUCLEOTIDE SEQUENCE</scope>
    <source>
        <strain evidence="2">USP_RPSP 00005682</strain>
        <tissue evidence="2">Whole individual</tissue>
    </source>
</reference>
<keyword evidence="3" id="KW-1185">Reference proteome</keyword>
<comment type="caution">
    <text evidence="2">The sequence shown here is derived from an EMBL/GenBank/DDBJ whole genome shotgun (WGS) entry which is preliminary data.</text>
</comment>
<feature type="region of interest" description="Disordered" evidence="1">
    <location>
        <begin position="205"/>
        <end position="231"/>
    </location>
</feature>
<evidence type="ECO:0000313" key="3">
    <source>
        <dbReference type="Proteomes" id="UP000655588"/>
    </source>
</evidence>
<dbReference type="Proteomes" id="UP000655588">
    <property type="component" value="Unassembled WGS sequence"/>
</dbReference>
<proteinExistence type="predicted"/>